<evidence type="ECO:0000313" key="1">
    <source>
        <dbReference type="EMBL" id="KAH3717397.1"/>
    </source>
</evidence>
<gene>
    <name evidence="1" type="ORF">DPMN_060183</name>
</gene>
<evidence type="ECO:0000313" key="2">
    <source>
        <dbReference type="Proteomes" id="UP000828390"/>
    </source>
</evidence>
<sequence>MDSLTDEQTDGRERGRIWGGWTCGLEGRRASGRPEGKASELLGCSRVGGRRDRRTAPSVSYTVYIRTKGDIRTILLPKLTKSSPRPSAPTAL</sequence>
<keyword evidence="2" id="KW-1185">Reference proteome</keyword>
<reference evidence="1" key="1">
    <citation type="journal article" date="2019" name="bioRxiv">
        <title>The Genome of the Zebra Mussel, Dreissena polymorpha: A Resource for Invasive Species Research.</title>
        <authorList>
            <person name="McCartney M.A."/>
            <person name="Auch B."/>
            <person name="Kono T."/>
            <person name="Mallez S."/>
            <person name="Zhang Y."/>
            <person name="Obille A."/>
            <person name="Becker A."/>
            <person name="Abrahante J.E."/>
            <person name="Garbe J."/>
            <person name="Badalamenti J.P."/>
            <person name="Herman A."/>
            <person name="Mangelson H."/>
            <person name="Liachko I."/>
            <person name="Sullivan S."/>
            <person name="Sone E.D."/>
            <person name="Koren S."/>
            <person name="Silverstein K.A.T."/>
            <person name="Beckman K.B."/>
            <person name="Gohl D.M."/>
        </authorList>
    </citation>
    <scope>NUCLEOTIDE SEQUENCE</scope>
    <source>
        <strain evidence="1">Duluth1</strain>
        <tissue evidence="1">Whole animal</tissue>
    </source>
</reference>
<accession>A0A9D4C594</accession>
<dbReference type="Proteomes" id="UP000828390">
    <property type="component" value="Unassembled WGS sequence"/>
</dbReference>
<dbReference type="AlphaFoldDB" id="A0A9D4C594"/>
<protein>
    <submittedName>
        <fullName evidence="1">Uncharacterized protein</fullName>
    </submittedName>
</protein>
<organism evidence="1 2">
    <name type="scientific">Dreissena polymorpha</name>
    <name type="common">Zebra mussel</name>
    <name type="synonym">Mytilus polymorpha</name>
    <dbReference type="NCBI Taxonomy" id="45954"/>
    <lineage>
        <taxon>Eukaryota</taxon>
        <taxon>Metazoa</taxon>
        <taxon>Spiralia</taxon>
        <taxon>Lophotrochozoa</taxon>
        <taxon>Mollusca</taxon>
        <taxon>Bivalvia</taxon>
        <taxon>Autobranchia</taxon>
        <taxon>Heteroconchia</taxon>
        <taxon>Euheterodonta</taxon>
        <taxon>Imparidentia</taxon>
        <taxon>Neoheterodontei</taxon>
        <taxon>Myida</taxon>
        <taxon>Dreissenoidea</taxon>
        <taxon>Dreissenidae</taxon>
        <taxon>Dreissena</taxon>
    </lineage>
</organism>
<proteinExistence type="predicted"/>
<reference evidence="1" key="2">
    <citation type="submission" date="2020-11" db="EMBL/GenBank/DDBJ databases">
        <authorList>
            <person name="McCartney M.A."/>
            <person name="Auch B."/>
            <person name="Kono T."/>
            <person name="Mallez S."/>
            <person name="Becker A."/>
            <person name="Gohl D.M."/>
            <person name="Silverstein K.A.T."/>
            <person name="Koren S."/>
            <person name="Bechman K.B."/>
            <person name="Herman A."/>
            <person name="Abrahante J.E."/>
            <person name="Garbe J."/>
        </authorList>
    </citation>
    <scope>NUCLEOTIDE SEQUENCE</scope>
    <source>
        <strain evidence="1">Duluth1</strain>
        <tissue evidence="1">Whole animal</tissue>
    </source>
</reference>
<comment type="caution">
    <text evidence="1">The sequence shown here is derived from an EMBL/GenBank/DDBJ whole genome shotgun (WGS) entry which is preliminary data.</text>
</comment>
<name>A0A9D4C594_DREPO</name>
<dbReference type="EMBL" id="JAIWYP010000013">
    <property type="protein sequence ID" value="KAH3717397.1"/>
    <property type="molecule type" value="Genomic_DNA"/>
</dbReference>